<evidence type="ECO:0000313" key="3">
    <source>
        <dbReference type="Proteomes" id="UP000504636"/>
    </source>
</evidence>
<keyword evidence="3" id="KW-1185">Reference proteome</keyword>
<dbReference type="PANTHER" id="PTHR33112">
    <property type="entry name" value="DOMAIN PROTEIN, PUTATIVE-RELATED"/>
    <property type="match status" value="1"/>
</dbReference>
<organism evidence="2">
    <name type="scientific">Mytilinidion resinicola</name>
    <dbReference type="NCBI Taxonomy" id="574789"/>
    <lineage>
        <taxon>Eukaryota</taxon>
        <taxon>Fungi</taxon>
        <taxon>Dikarya</taxon>
        <taxon>Ascomycota</taxon>
        <taxon>Pezizomycotina</taxon>
        <taxon>Dothideomycetes</taxon>
        <taxon>Pleosporomycetidae</taxon>
        <taxon>Mytilinidiales</taxon>
        <taxon>Mytilinidiaceae</taxon>
        <taxon>Mytilinidion</taxon>
    </lineage>
</organism>
<dbReference type="InterPro" id="IPR010730">
    <property type="entry name" value="HET"/>
</dbReference>
<gene>
    <name evidence="2 4" type="ORF">BDZ99DRAFT_523035</name>
</gene>
<dbReference type="AlphaFoldDB" id="A0A6A6YF07"/>
<dbReference type="EMBL" id="MU003705">
    <property type="protein sequence ID" value="KAF2807416.1"/>
    <property type="molecule type" value="Genomic_DNA"/>
</dbReference>
<reference evidence="4" key="3">
    <citation type="submission" date="2025-04" db="UniProtKB">
        <authorList>
            <consortium name="RefSeq"/>
        </authorList>
    </citation>
    <scope>IDENTIFICATION</scope>
    <source>
        <strain evidence="4">CBS 304.34</strain>
    </source>
</reference>
<evidence type="ECO:0000313" key="4">
    <source>
        <dbReference type="RefSeq" id="XP_033574380.1"/>
    </source>
</evidence>
<dbReference type="OrthoDB" id="5362512at2759"/>
<sequence>MLCELCNSINFVKANVDPGEVWRLGTFRRGYRHHRSVLALLESADNGCELCSVLCRAANLDEKKAQKHDRIHPESQIYCILKNSFNGDFCADVNGDLYHGRSRISFEQDCIKSSRMTEAFKCELSIFCEEDSLAANMDIISGRAIVPADSDEAISLAQRWIQTCLREHGDSCPQNDTLTLPTRVIDVGDAALRQPFLFQTEGHRAPYISLSHCWGNDKSSFFTTTSATLSERLTRIDLDEAPQSFRDAIGITRRLGYQYLWIDSLCILQDSHDDWAAESRRMQDYYKNAVLNIMAEAAESDKEGFLNIDNQHAFRKQRVDDEEIMKVQIPFHQSLSTTPSSVSLRNPPARFRDKLKMPTIWRGWILQEHVLAPRAIHYIGSQMVWECQRYKIFEEDATPTITQTYLDDSTKRFFLTGNASELARYLINNPNAKEDEEADPYDPCFRWYRIVENFMDRDLTFPEDRFPAISGLAREVHDQTGYTYKAGLWEEDILTGLLWWTYGDGVPPKQYRAPSWSWASIETPDVVHNGLYSTFMMTFIVEKPPSAGVATLISVDVETVDGDPFGCVKSGSLEMSGHWIPVADVNHDLKPEHFHYDMLTDGVIYITLDCKPEDAPEKKQEPDVSKLSLFRIARAKKMAGAFTWYALILESIFAADGTERYRRVGVTGIPNSFSSDEWVLKDVVIL</sequence>
<dbReference type="RefSeq" id="XP_033574380.1">
    <property type="nucleotide sequence ID" value="XM_033725766.1"/>
</dbReference>
<accession>A0A6A6YF07</accession>
<protein>
    <submittedName>
        <fullName evidence="2 4">HET-domain-containing protein</fullName>
    </submittedName>
</protein>
<evidence type="ECO:0000313" key="2">
    <source>
        <dbReference type="EMBL" id="KAF2807416.1"/>
    </source>
</evidence>
<feature type="domain" description="Heterokaryon incompatibility" evidence="1">
    <location>
        <begin position="207"/>
        <end position="368"/>
    </location>
</feature>
<evidence type="ECO:0000259" key="1">
    <source>
        <dbReference type="Pfam" id="PF06985"/>
    </source>
</evidence>
<reference evidence="2 4" key="1">
    <citation type="journal article" date="2020" name="Stud. Mycol.">
        <title>101 Dothideomycetes genomes: a test case for predicting lifestyles and emergence of pathogens.</title>
        <authorList>
            <person name="Haridas S."/>
            <person name="Albert R."/>
            <person name="Binder M."/>
            <person name="Bloem J."/>
            <person name="Labutti K."/>
            <person name="Salamov A."/>
            <person name="Andreopoulos B."/>
            <person name="Baker S."/>
            <person name="Barry K."/>
            <person name="Bills G."/>
            <person name="Bluhm B."/>
            <person name="Cannon C."/>
            <person name="Castanera R."/>
            <person name="Culley D."/>
            <person name="Daum C."/>
            <person name="Ezra D."/>
            <person name="Gonzalez J."/>
            <person name="Henrissat B."/>
            <person name="Kuo A."/>
            <person name="Liang C."/>
            <person name="Lipzen A."/>
            <person name="Lutzoni F."/>
            <person name="Magnuson J."/>
            <person name="Mondo S."/>
            <person name="Nolan M."/>
            <person name="Ohm R."/>
            <person name="Pangilinan J."/>
            <person name="Park H.-J."/>
            <person name="Ramirez L."/>
            <person name="Alfaro M."/>
            <person name="Sun H."/>
            <person name="Tritt A."/>
            <person name="Yoshinaga Y."/>
            <person name="Zwiers L.-H."/>
            <person name="Turgeon B."/>
            <person name="Goodwin S."/>
            <person name="Spatafora J."/>
            <person name="Crous P."/>
            <person name="Grigoriev I."/>
        </authorList>
    </citation>
    <scope>NUCLEOTIDE SEQUENCE</scope>
    <source>
        <strain evidence="2 4">CBS 304.34</strain>
    </source>
</reference>
<dbReference type="PANTHER" id="PTHR33112:SF16">
    <property type="entry name" value="HETEROKARYON INCOMPATIBILITY DOMAIN-CONTAINING PROTEIN"/>
    <property type="match status" value="1"/>
</dbReference>
<dbReference type="GeneID" id="54466659"/>
<dbReference type="Pfam" id="PF06985">
    <property type="entry name" value="HET"/>
    <property type="match status" value="1"/>
</dbReference>
<reference evidence="4" key="2">
    <citation type="submission" date="2020-04" db="EMBL/GenBank/DDBJ databases">
        <authorList>
            <consortium name="NCBI Genome Project"/>
        </authorList>
    </citation>
    <scope>NUCLEOTIDE SEQUENCE</scope>
    <source>
        <strain evidence="4">CBS 304.34</strain>
    </source>
</reference>
<proteinExistence type="predicted"/>
<dbReference type="Proteomes" id="UP000504636">
    <property type="component" value="Unplaced"/>
</dbReference>
<name>A0A6A6YF07_9PEZI</name>